<accession>A0A7W7QZS8</accession>
<dbReference type="AlphaFoldDB" id="A0A7W7QZS8"/>
<keyword evidence="2" id="KW-1185">Reference proteome</keyword>
<name>A0A7W7QZS8_KITKI</name>
<proteinExistence type="predicted"/>
<dbReference type="Gene3D" id="1.10.260.40">
    <property type="entry name" value="lambda repressor-like DNA-binding domains"/>
    <property type="match status" value="1"/>
</dbReference>
<organism evidence="1 2">
    <name type="scientific">Kitasatospora kifunensis</name>
    <name type="common">Streptomyces kifunensis</name>
    <dbReference type="NCBI Taxonomy" id="58351"/>
    <lineage>
        <taxon>Bacteria</taxon>
        <taxon>Bacillati</taxon>
        <taxon>Actinomycetota</taxon>
        <taxon>Actinomycetes</taxon>
        <taxon>Kitasatosporales</taxon>
        <taxon>Streptomycetaceae</taxon>
        <taxon>Kitasatospora</taxon>
    </lineage>
</organism>
<dbReference type="GO" id="GO:0003677">
    <property type="term" value="F:DNA binding"/>
    <property type="evidence" value="ECO:0007669"/>
    <property type="project" value="InterPro"/>
</dbReference>
<protein>
    <submittedName>
        <fullName evidence="1">Uncharacterized protein</fullName>
    </submittedName>
</protein>
<comment type="caution">
    <text evidence="1">The sequence shown here is derived from an EMBL/GenBank/DDBJ whole genome shotgun (WGS) entry which is preliminary data.</text>
</comment>
<reference evidence="1 2" key="1">
    <citation type="submission" date="2020-08" db="EMBL/GenBank/DDBJ databases">
        <title>Sequencing the genomes of 1000 actinobacteria strains.</title>
        <authorList>
            <person name="Klenk H.-P."/>
        </authorList>
    </citation>
    <scope>NUCLEOTIDE SEQUENCE [LARGE SCALE GENOMIC DNA]</scope>
    <source>
        <strain evidence="1 2">DSM 41654</strain>
    </source>
</reference>
<dbReference type="Proteomes" id="UP000540506">
    <property type="component" value="Unassembled WGS sequence"/>
</dbReference>
<evidence type="ECO:0000313" key="1">
    <source>
        <dbReference type="EMBL" id="MBB4922136.1"/>
    </source>
</evidence>
<evidence type="ECO:0000313" key="2">
    <source>
        <dbReference type="Proteomes" id="UP000540506"/>
    </source>
</evidence>
<dbReference type="InterPro" id="IPR010982">
    <property type="entry name" value="Lambda_DNA-bd_dom_sf"/>
</dbReference>
<gene>
    <name evidence="1" type="ORF">FHR34_001129</name>
</gene>
<dbReference type="EMBL" id="JACHJV010000001">
    <property type="protein sequence ID" value="MBB4922136.1"/>
    <property type="molecule type" value="Genomic_DNA"/>
</dbReference>
<sequence>MSYMDMQRKSVGSGGERGMSKPWFQKLAQGLVLSAPKPAELEAVARALGKPIRLIKEAAASQWLEWESFELSGYDDDMRHIIVRAAAMAPRERRRLRAMIDAAVQADADEPAAS</sequence>
<dbReference type="RefSeq" id="WP_184934357.1">
    <property type="nucleotide sequence ID" value="NZ_JACHJV010000001.1"/>
</dbReference>